<evidence type="ECO:0000256" key="6">
    <source>
        <dbReference type="ARBA" id="ARBA00022989"/>
    </source>
</evidence>
<reference evidence="12" key="1">
    <citation type="journal article" date="2019" name="Int. J. Syst. Evol. Microbiol.">
        <title>The Global Catalogue of Microorganisms (GCM) 10K type strain sequencing project: providing services to taxonomists for standard genome sequencing and annotation.</title>
        <authorList>
            <consortium name="The Broad Institute Genomics Platform"/>
            <consortium name="The Broad Institute Genome Sequencing Center for Infectious Disease"/>
            <person name="Wu L."/>
            <person name="Ma J."/>
        </authorList>
    </citation>
    <scope>NUCLEOTIDE SEQUENCE [LARGE SCALE GENOMIC DNA]</scope>
    <source>
        <strain evidence="12">CECT 8472</strain>
    </source>
</reference>
<dbReference type="EMBL" id="JBHSCW010000003">
    <property type="protein sequence ID" value="MFC4351707.1"/>
    <property type="molecule type" value="Genomic_DNA"/>
</dbReference>
<comment type="subcellular location">
    <subcellularLocation>
        <location evidence="1 9">Cell inner membrane</location>
        <topology evidence="1 9">Multi-pass membrane protein</topology>
    </subcellularLocation>
</comment>
<evidence type="ECO:0000256" key="8">
    <source>
        <dbReference type="ARBA" id="ARBA00038436"/>
    </source>
</evidence>
<comment type="similarity">
    <text evidence="8 9">Belongs to the TRAP transporter small permease family.</text>
</comment>
<dbReference type="Proteomes" id="UP001595799">
    <property type="component" value="Unassembled WGS sequence"/>
</dbReference>
<proteinExistence type="inferred from homology"/>
<accession>A0ABV8UKG6</accession>
<feature type="domain" description="Tripartite ATP-independent periplasmic transporters DctQ component" evidence="10">
    <location>
        <begin position="28"/>
        <end position="155"/>
    </location>
</feature>
<comment type="subunit">
    <text evidence="9">The complex comprises the extracytoplasmic solute receptor protein and the two transmembrane proteins.</text>
</comment>
<keyword evidence="3" id="KW-1003">Cell membrane</keyword>
<evidence type="ECO:0000256" key="1">
    <source>
        <dbReference type="ARBA" id="ARBA00004429"/>
    </source>
</evidence>
<dbReference type="PANTHER" id="PTHR35011">
    <property type="entry name" value="2,3-DIKETO-L-GULONATE TRAP TRANSPORTER SMALL PERMEASE PROTEIN YIAM"/>
    <property type="match status" value="1"/>
</dbReference>
<feature type="transmembrane region" description="Helical" evidence="9">
    <location>
        <begin position="55"/>
        <end position="75"/>
    </location>
</feature>
<evidence type="ECO:0000256" key="9">
    <source>
        <dbReference type="RuleBase" id="RU369079"/>
    </source>
</evidence>
<dbReference type="RefSeq" id="WP_382422031.1">
    <property type="nucleotide sequence ID" value="NZ_JBHSCW010000003.1"/>
</dbReference>
<evidence type="ECO:0000256" key="2">
    <source>
        <dbReference type="ARBA" id="ARBA00022448"/>
    </source>
</evidence>
<feature type="transmembrane region" description="Helical" evidence="9">
    <location>
        <begin position="12"/>
        <end position="35"/>
    </location>
</feature>
<dbReference type="InterPro" id="IPR007387">
    <property type="entry name" value="TRAP_DctQ"/>
</dbReference>
<dbReference type="InterPro" id="IPR055348">
    <property type="entry name" value="DctQ"/>
</dbReference>
<keyword evidence="5 9" id="KW-0812">Transmembrane</keyword>
<evidence type="ECO:0000256" key="5">
    <source>
        <dbReference type="ARBA" id="ARBA00022692"/>
    </source>
</evidence>
<feature type="transmembrane region" description="Helical" evidence="9">
    <location>
        <begin position="130"/>
        <end position="152"/>
    </location>
</feature>
<evidence type="ECO:0000313" key="12">
    <source>
        <dbReference type="Proteomes" id="UP001595799"/>
    </source>
</evidence>
<keyword evidence="12" id="KW-1185">Reference proteome</keyword>
<evidence type="ECO:0000313" key="11">
    <source>
        <dbReference type="EMBL" id="MFC4351707.1"/>
    </source>
</evidence>
<protein>
    <recommendedName>
        <fullName evidence="9">TRAP transporter small permease protein</fullName>
    </recommendedName>
</protein>
<evidence type="ECO:0000256" key="3">
    <source>
        <dbReference type="ARBA" id="ARBA00022475"/>
    </source>
</evidence>
<evidence type="ECO:0000256" key="7">
    <source>
        <dbReference type="ARBA" id="ARBA00023136"/>
    </source>
</evidence>
<sequence length="178" mass="19676">MQRFLRAADFTTRLALVVSVMMLIIAVATGFYQVLTRFVFNAPSTWSEVLTRSAMIWSVFLAMAACFRWGYMMAVEVIYQLVPKRGLVLVEAFVGLACLLVLWILLYYGIAMTLRVSSQTLSGLYISIAWIYAAIPVGAAFSILAVLARLLAQFTGREELGRVRETAAETEGREGGSA</sequence>
<comment type="function">
    <text evidence="9">Part of the tripartite ATP-independent periplasmic (TRAP) transport system.</text>
</comment>
<evidence type="ECO:0000256" key="4">
    <source>
        <dbReference type="ARBA" id="ARBA00022519"/>
    </source>
</evidence>
<feature type="transmembrane region" description="Helical" evidence="9">
    <location>
        <begin position="87"/>
        <end position="110"/>
    </location>
</feature>
<evidence type="ECO:0000259" key="10">
    <source>
        <dbReference type="Pfam" id="PF04290"/>
    </source>
</evidence>
<gene>
    <name evidence="11" type="ORF">ACFOW6_09160</name>
</gene>
<keyword evidence="7 9" id="KW-0472">Membrane</keyword>
<organism evidence="11 12">
    <name type="scientific">Fodinicurvata halophila</name>
    <dbReference type="NCBI Taxonomy" id="1419723"/>
    <lineage>
        <taxon>Bacteria</taxon>
        <taxon>Pseudomonadati</taxon>
        <taxon>Pseudomonadota</taxon>
        <taxon>Alphaproteobacteria</taxon>
        <taxon>Rhodospirillales</taxon>
        <taxon>Rhodovibrionaceae</taxon>
        <taxon>Fodinicurvata</taxon>
    </lineage>
</organism>
<keyword evidence="6 9" id="KW-1133">Transmembrane helix</keyword>
<comment type="caution">
    <text evidence="11">The sequence shown here is derived from an EMBL/GenBank/DDBJ whole genome shotgun (WGS) entry which is preliminary data.</text>
</comment>
<keyword evidence="2 9" id="KW-0813">Transport</keyword>
<dbReference type="Pfam" id="PF04290">
    <property type="entry name" value="DctQ"/>
    <property type="match status" value="1"/>
</dbReference>
<name>A0ABV8UKG6_9PROT</name>
<dbReference type="PANTHER" id="PTHR35011:SF2">
    <property type="entry name" value="2,3-DIKETO-L-GULONATE TRAP TRANSPORTER SMALL PERMEASE PROTEIN YIAM"/>
    <property type="match status" value="1"/>
</dbReference>
<keyword evidence="4 9" id="KW-0997">Cell inner membrane</keyword>